<comment type="similarity">
    <text evidence="3 4">In the C-terminal section; belongs to the PPC synthetase family.</text>
</comment>
<feature type="region of interest" description="Phosphopantothenate--cysteine ligase" evidence="3">
    <location>
        <begin position="192"/>
        <end position="437"/>
    </location>
</feature>
<evidence type="ECO:0000313" key="8">
    <source>
        <dbReference type="Proteomes" id="UP000256774"/>
    </source>
</evidence>
<dbReference type="GO" id="GO:0071513">
    <property type="term" value="C:phosphopantothenoylcysteine decarboxylase complex"/>
    <property type="evidence" value="ECO:0007669"/>
    <property type="project" value="TreeGrafter"/>
</dbReference>
<dbReference type="GO" id="GO:0015941">
    <property type="term" value="P:pantothenate catabolic process"/>
    <property type="evidence" value="ECO:0007669"/>
    <property type="project" value="InterPro"/>
</dbReference>
<dbReference type="InterPro" id="IPR007085">
    <property type="entry name" value="DNA/pantothenate-metab_flavo_C"/>
</dbReference>
<feature type="binding site" evidence="3">
    <location>
        <position position="348"/>
    </location>
    <ligand>
        <name>CTP</name>
        <dbReference type="ChEBI" id="CHEBI:37563"/>
    </ligand>
</feature>
<evidence type="ECO:0000256" key="2">
    <source>
        <dbReference type="ARBA" id="ARBA00023239"/>
    </source>
</evidence>
<keyword evidence="3" id="KW-0460">Magnesium</keyword>
<keyword evidence="3 4" id="KW-0288">FMN</keyword>
<feature type="domain" description="Flavoprotein" evidence="5">
    <location>
        <begin position="8"/>
        <end position="181"/>
    </location>
</feature>
<feature type="active site" description="Proton donor" evidence="3">
    <location>
        <position position="160"/>
    </location>
</feature>
<dbReference type="SUPFAM" id="SSF52507">
    <property type="entry name" value="Homo-oligomeric flavin-containing Cys decarboxylases, HFCD"/>
    <property type="match status" value="1"/>
</dbReference>
<dbReference type="GO" id="GO:0015937">
    <property type="term" value="P:coenzyme A biosynthetic process"/>
    <property type="evidence" value="ECO:0007669"/>
    <property type="project" value="UniProtKB-UniRule"/>
</dbReference>
<comment type="caution">
    <text evidence="7">The sequence shown here is derived from an EMBL/GenBank/DDBJ whole genome shotgun (WGS) entry which is preliminary data.</text>
</comment>
<dbReference type="InterPro" id="IPR003382">
    <property type="entry name" value="Flavoprotein"/>
</dbReference>
<comment type="pathway">
    <text evidence="3 4">Cofactor biosynthesis; coenzyme A biosynthesis; CoA from (R)-pantothenate: step 2/5.</text>
</comment>
<proteinExistence type="inferred from homology"/>
<dbReference type="InterPro" id="IPR036551">
    <property type="entry name" value="Flavin_trans-like"/>
</dbReference>
<comment type="catalytic activity">
    <reaction evidence="3 4">
        <text>N-[(R)-4-phosphopantothenoyl]-L-cysteine + H(+) = (R)-4'-phosphopantetheine + CO2</text>
        <dbReference type="Rhea" id="RHEA:16793"/>
        <dbReference type="ChEBI" id="CHEBI:15378"/>
        <dbReference type="ChEBI" id="CHEBI:16526"/>
        <dbReference type="ChEBI" id="CHEBI:59458"/>
        <dbReference type="ChEBI" id="CHEBI:61723"/>
        <dbReference type="EC" id="4.1.1.36"/>
    </reaction>
</comment>
<comment type="similarity">
    <text evidence="3 4">In the N-terminal section; belongs to the HFCD (homo-oligomeric flavin containing Cys decarboxylase) superfamily.</text>
</comment>
<dbReference type="Pfam" id="PF02441">
    <property type="entry name" value="Flavoprotein"/>
    <property type="match status" value="1"/>
</dbReference>
<keyword evidence="3 4" id="KW-0285">Flavoprotein</keyword>
<evidence type="ECO:0000256" key="1">
    <source>
        <dbReference type="ARBA" id="ARBA00022793"/>
    </source>
</evidence>
<keyword evidence="8" id="KW-1185">Reference proteome</keyword>
<feature type="domain" description="DNA/pantothenate metabolism flavoprotein C-terminal" evidence="6">
    <location>
        <begin position="187"/>
        <end position="381"/>
    </location>
</feature>
<evidence type="ECO:0000256" key="3">
    <source>
        <dbReference type="HAMAP-Rule" id="MF_02225"/>
    </source>
</evidence>
<dbReference type="AlphaFoldDB" id="A0A3E0H971"/>
<feature type="binding site" evidence="3">
    <location>
        <begin position="316"/>
        <end position="319"/>
    </location>
    <ligand>
        <name>CTP</name>
        <dbReference type="ChEBI" id="CHEBI:37563"/>
    </ligand>
</feature>
<comment type="function">
    <text evidence="4">Catalyzes two steps in the biosynthesis of coenzyme A. In the first step cysteine is conjugated to 4'-phosphopantothenate to form 4-phosphopantothenoylcysteine, in the latter compound is decarboxylated to form 4'-phosphopantotheine.</text>
</comment>
<dbReference type="GO" id="GO:0004633">
    <property type="term" value="F:phosphopantothenoylcysteine decarboxylase activity"/>
    <property type="evidence" value="ECO:0007669"/>
    <property type="project" value="UniProtKB-UniRule"/>
</dbReference>
<keyword evidence="3 4" id="KW-0436">Ligase</keyword>
<feature type="binding site" evidence="3">
    <location>
        <position position="298"/>
    </location>
    <ligand>
        <name>CTP</name>
        <dbReference type="ChEBI" id="CHEBI:37563"/>
    </ligand>
</feature>
<dbReference type="EC" id="4.1.1.36" evidence="3"/>
<protein>
    <recommendedName>
        <fullName evidence="3">Coenzyme A biosynthesis bifunctional protein CoaBC</fullName>
    </recommendedName>
    <alternativeName>
        <fullName evidence="3">DNA/pantothenate metabolism flavoprotein</fullName>
    </alternativeName>
    <alternativeName>
        <fullName evidence="3">Phosphopantothenoylcysteine synthetase/decarboxylase</fullName>
        <shortName evidence="3">PPCS-PPCDC</shortName>
    </alternativeName>
    <domain>
        <recommendedName>
            <fullName evidence="3">Phosphopantothenoylcysteine decarboxylase</fullName>
            <shortName evidence="3">PPC decarboxylase</shortName>
            <shortName evidence="3">PPC-DC</shortName>
            <ecNumber evidence="3">4.1.1.36</ecNumber>
        </recommendedName>
        <alternativeName>
            <fullName evidence="3">CoaC</fullName>
        </alternativeName>
    </domain>
    <domain>
        <recommendedName>
            <fullName evidence="3">Phosphopantothenate--cysteine ligase</fullName>
            <ecNumber evidence="3">6.3.2.5</ecNumber>
        </recommendedName>
        <alternativeName>
            <fullName evidence="3">CoaB</fullName>
        </alternativeName>
        <alternativeName>
            <fullName evidence="3">Phosphopantothenoylcysteine synthetase</fullName>
            <shortName evidence="3">PPC synthetase</shortName>
            <shortName evidence="3">PPC-S</shortName>
        </alternativeName>
    </domain>
</protein>
<keyword evidence="3" id="KW-0479">Metal-binding</keyword>
<dbReference type="SUPFAM" id="SSF102645">
    <property type="entry name" value="CoaB-like"/>
    <property type="match status" value="1"/>
</dbReference>
<comment type="pathway">
    <text evidence="3 4">Cofactor biosynthesis; coenzyme A biosynthesis; CoA from (R)-pantothenate: step 3/5.</text>
</comment>
<comment type="catalytic activity">
    <reaction evidence="3 4">
        <text>(R)-4'-phosphopantothenate + L-cysteine + CTP = N-[(R)-4-phosphopantothenoyl]-L-cysteine + CMP + diphosphate + H(+)</text>
        <dbReference type="Rhea" id="RHEA:19397"/>
        <dbReference type="ChEBI" id="CHEBI:10986"/>
        <dbReference type="ChEBI" id="CHEBI:15378"/>
        <dbReference type="ChEBI" id="CHEBI:33019"/>
        <dbReference type="ChEBI" id="CHEBI:35235"/>
        <dbReference type="ChEBI" id="CHEBI:37563"/>
        <dbReference type="ChEBI" id="CHEBI:59458"/>
        <dbReference type="ChEBI" id="CHEBI:60377"/>
        <dbReference type="EC" id="6.3.2.5"/>
    </reaction>
</comment>
<dbReference type="GO" id="GO:0046872">
    <property type="term" value="F:metal ion binding"/>
    <property type="evidence" value="ECO:0007669"/>
    <property type="project" value="UniProtKB-KW"/>
</dbReference>
<gene>
    <name evidence="3" type="primary">coaBC</name>
    <name evidence="7" type="ORF">DFR26_0456</name>
</gene>
<feature type="binding site" evidence="3">
    <location>
        <position position="288"/>
    </location>
    <ligand>
        <name>CTP</name>
        <dbReference type="ChEBI" id="CHEBI:37563"/>
    </ligand>
</feature>
<dbReference type="GO" id="GO:0004632">
    <property type="term" value="F:phosphopantothenate--cysteine ligase activity"/>
    <property type="evidence" value="ECO:0007669"/>
    <property type="project" value="UniProtKB-UniRule"/>
</dbReference>
<dbReference type="Gene3D" id="3.40.50.10300">
    <property type="entry name" value="CoaB-like"/>
    <property type="match status" value="1"/>
</dbReference>
<evidence type="ECO:0000256" key="4">
    <source>
        <dbReference type="RuleBase" id="RU364078"/>
    </source>
</evidence>
<dbReference type="PANTHER" id="PTHR14359">
    <property type="entry name" value="HOMO-OLIGOMERIC FLAVIN CONTAINING CYS DECARBOXYLASE FAMILY"/>
    <property type="match status" value="1"/>
</dbReference>
<evidence type="ECO:0000259" key="6">
    <source>
        <dbReference type="Pfam" id="PF04127"/>
    </source>
</evidence>
<keyword evidence="2 3" id="KW-0456">Lyase</keyword>
<comment type="caution">
    <text evidence="3">Lacks conserved residue(s) required for the propagation of feature annotation.</text>
</comment>
<keyword evidence="1 3" id="KW-0210">Decarboxylase</keyword>
<dbReference type="PANTHER" id="PTHR14359:SF6">
    <property type="entry name" value="PHOSPHOPANTOTHENOYLCYSTEINE DECARBOXYLASE"/>
    <property type="match status" value="1"/>
</dbReference>
<comment type="cofactor">
    <cofactor evidence="3">
        <name>FMN</name>
        <dbReference type="ChEBI" id="CHEBI:58210"/>
    </cofactor>
    <text evidence="3">Binds 1 FMN per subunit.</text>
</comment>
<dbReference type="HAMAP" id="MF_02225">
    <property type="entry name" value="CoaBC"/>
    <property type="match status" value="1"/>
</dbReference>
<dbReference type="Proteomes" id="UP000256774">
    <property type="component" value="Unassembled WGS sequence"/>
</dbReference>
<feature type="binding site" evidence="3">
    <location>
        <position position="352"/>
    </location>
    <ligand>
        <name>CTP</name>
        <dbReference type="ChEBI" id="CHEBI:37563"/>
    </ligand>
</feature>
<reference evidence="7 8" key="1">
    <citation type="submission" date="2018-08" db="EMBL/GenBank/DDBJ databases">
        <title>Genomic Encyclopedia of Type Strains, Phase IV (KMG-IV): sequencing the most valuable type-strain genomes for metagenomic binning, comparative biology and taxonomic classification.</title>
        <authorList>
            <person name="Goeker M."/>
        </authorList>
    </citation>
    <scope>NUCLEOTIDE SEQUENCE [LARGE SCALE GENOMIC DNA]</scope>
    <source>
        <strain evidence="7 8">DSM 26022</strain>
    </source>
</reference>
<name>A0A3E0H971_9GAMM</name>
<comment type="function">
    <text evidence="3">Catalyzes two sequential steps in the biosynthesis of coenzyme A. In the first step cysteine is conjugated to 4'-phosphopantothenate to form 4-phosphopantothenoylcysteine. In the second step the latter compound is decarboxylated to form 4'-phosphopantotheine.</text>
</comment>
<dbReference type="UniPathway" id="UPA00241">
    <property type="reaction ID" value="UER00353"/>
</dbReference>
<evidence type="ECO:0000313" key="7">
    <source>
        <dbReference type="EMBL" id="REH40257.1"/>
    </source>
</evidence>
<dbReference type="InterPro" id="IPR035929">
    <property type="entry name" value="CoaB-like_sf"/>
</dbReference>
<dbReference type="GO" id="GO:0010181">
    <property type="term" value="F:FMN binding"/>
    <property type="evidence" value="ECO:0007669"/>
    <property type="project" value="UniProtKB-UniRule"/>
</dbReference>
<dbReference type="Gene3D" id="3.40.50.1950">
    <property type="entry name" value="Flavin prenyltransferase-like"/>
    <property type="match status" value="1"/>
</dbReference>
<dbReference type="RefSeq" id="WP_245952989.1">
    <property type="nucleotide sequence ID" value="NZ_QUNR01000001.1"/>
</dbReference>
<dbReference type="NCBIfam" id="TIGR00521">
    <property type="entry name" value="coaBC_dfp"/>
    <property type="match status" value="1"/>
</dbReference>
<sequence length="437" mass="45938">MLARLSRKRILLGVTGGIAAYKCAELIRRLRDAGAEVQVIMTAAAQEFITPLTLQALSGNTVHTDLLDPEAEAAMGHIELARWADLLLIAPASADTIARLCQGVANDLLTTCWLACGARKAIAPAMNQQMWLDPATQNNMITLQAREVAIFGPDSGLQACGDVGAGRLLDPLDIVARCAEQFANGALTGRHVVINAGPTREALDPVRYMSNHSSGKMGFALAEACAEAGASVTLIAGPVVLPTPDRVQRIDVVSARDMQSACEQAVDAALAAVGAANSVFIATAAVADYRPAQVAEQKIKKGDKSDEMTLTLVKNPDIVAGIAARSERPLVMGFAAETQAVEAYAQAKLARKKLDLIACNDVSRADIGFQSDDNAMIVFWPTPLSPADDAAGDAALSDAQHAGLGRADLAKASKPQIARQIVTLLAARLAARDEYTL</sequence>
<dbReference type="Pfam" id="PF04127">
    <property type="entry name" value="DFP"/>
    <property type="match status" value="1"/>
</dbReference>
<feature type="binding site" evidence="3">
    <location>
        <position position="334"/>
    </location>
    <ligand>
        <name>CTP</name>
        <dbReference type="ChEBI" id="CHEBI:37563"/>
    </ligand>
</feature>
<accession>A0A3E0H971</accession>
<keyword evidence="3" id="KW-0511">Multifunctional enzyme</keyword>
<organism evidence="7 8">
    <name type="scientific">Paraperlucidibaca baekdonensis</name>
    <dbReference type="NCBI Taxonomy" id="748120"/>
    <lineage>
        <taxon>Bacteria</taxon>
        <taxon>Pseudomonadati</taxon>
        <taxon>Pseudomonadota</taxon>
        <taxon>Gammaproteobacteria</taxon>
        <taxon>Moraxellales</taxon>
        <taxon>Moraxellaceae</taxon>
        <taxon>Paraperlucidibaca</taxon>
    </lineage>
</organism>
<comment type="cofactor">
    <cofactor evidence="3">
        <name>Mg(2+)</name>
        <dbReference type="ChEBI" id="CHEBI:18420"/>
    </cofactor>
</comment>
<feature type="region of interest" description="Phosphopantothenoylcysteine decarboxylase" evidence="3">
    <location>
        <begin position="1"/>
        <end position="191"/>
    </location>
</feature>
<dbReference type="EC" id="6.3.2.5" evidence="3"/>
<evidence type="ECO:0000259" key="5">
    <source>
        <dbReference type="Pfam" id="PF02441"/>
    </source>
</evidence>
<dbReference type="EMBL" id="QUNR01000001">
    <property type="protein sequence ID" value="REH40257.1"/>
    <property type="molecule type" value="Genomic_DNA"/>
</dbReference>
<dbReference type="InterPro" id="IPR005252">
    <property type="entry name" value="CoaBC"/>
</dbReference>